<organism evidence="11 12">
    <name type="scientific">Saccoglossus kowalevskii</name>
    <name type="common">Acorn worm</name>
    <dbReference type="NCBI Taxonomy" id="10224"/>
    <lineage>
        <taxon>Eukaryota</taxon>
        <taxon>Metazoa</taxon>
        <taxon>Hemichordata</taxon>
        <taxon>Enteropneusta</taxon>
        <taxon>Harrimaniidae</taxon>
        <taxon>Saccoglossus</taxon>
    </lineage>
</organism>
<name>A0ABM0M2E0_SACKO</name>
<feature type="domain" description="Cas1p 10 TM acyl transferase" evidence="10">
    <location>
        <begin position="188"/>
        <end position="415"/>
    </location>
</feature>
<dbReference type="InterPro" id="IPR012419">
    <property type="entry name" value="Cas1_AcylTrans_dom"/>
</dbReference>
<accession>A0ABM0M2E0</accession>
<evidence type="ECO:0000313" key="11">
    <source>
        <dbReference type="Proteomes" id="UP000694865"/>
    </source>
</evidence>
<dbReference type="Pfam" id="PF07779">
    <property type="entry name" value="Cas1_AcylT"/>
    <property type="match status" value="1"/>
</dbReference>
<evidence type="ECO:0000256" key="7">
    <source>
        <dbReference type="ARBA" id="ARBA00023180"/>
    </source>
</evidence>
<comment type="similarity">
    <text evidence="2">Belongs to the PC-esterase family. CASD1 subfamily.</text>
</comment>
<sequence length="415" mass="47779">MPENTLVYEAYKLGIKMHDSGTKNWDFIWLPEVNKSANAYYEQLLKIQRLPDILIHGSASWAIKQNSGSPEALEQFKVNLSSLLPIMDKVAEKTNLFWMTQQPVESLKLNEARQVITNEQIEEYNMAVQEILAPSNVKVWKSAAKVSAINDSTEDGLHVKPDLVHTDVQLIINWYCNKQFRPFDGELYCCQPSEEMTPIQQLVFLLFLLSFIYGLNAKVKQWWRNFREYMRPVTPSSPVIKTPAATSSTTAVHNGPLGDVENGSTQPVKVEPAPPPQPSTPSRGEDYSEIAWALGKFGLIMLYFYICDRSGFIPREQKHFTRFRFYLPLCYVTLLGFFFNAKTSQTVILNRDQTDEWKGWMQLVILIYHMSGASAELPIYMHIRILVAMYLFQTGYGHFSFFWSKGDYGFVRFIQ</sequence>
<proteinExistence type="inferred from homology"/>
<evidence type="ECO:0000256" key="2">
    <source>
        <dbReference type="ARBA" id="ARBA00010666"/>
    </source>
</evidence>
<gene>
    <name evidence="12" type="primary">LOC102801776</name>
</gene>
<evidence type="ECO:0000256" key="9">
    <source>
        <dbReference type="SAM" id="Phobius"/>
    </source>
</evidence>
<feature type="transmembrane region" description="Helical" evidence="9">
    <location>
        <begin position="323"/>
        <end position="340"/>
    </location>
</feature>
<evidence type="ECO:0000259" key="10">
    <source>
        <dbReference type="Pfam" id="PF07779"/>
    </source>
</evidence>
<keyword evidence="3" id="KW-0808">Transferase</keyword>
<comment type="subcellular location">
    <subcellularLocation>
        <location evidence="1">Membrane</location>
        <topology evidence="1">Multi-pass membrane protein</topology>
    </subcellularLocation>
</comment>
<evidence type="ECO:0000256" key="5">
    <source>
        <dbReference type="ARBA" id="ARBA00022989"/>
    </source>
</evidence>
<evidence type="ECO:0000256" key="8">
    <source>
        <dbReference type="SAM" id="MobiDB-lite"/>
    </source>
</evidence>
<feature type="region of interest" description="Disordered" evidence="8">
    <location>
        <begin position="263"/>
        <end position="284"/>
    </location>
</feature>
<dbReference type="PANTHER" id="PTHR13533">
    <property type="entry name" value="N-ACETYLNEURAMINATE 9-O-ACETYLTRANSFERASE"/>
    <property type="match status" value="1"/>
</dbReference>
<keyword evidence="7" id="KW-0325">Glycoprotein</keyword>
<evidence type="ECO:0000256" key="3">
    <source>
        <dbReference type="ARBA" id="ARBA00022679"/>
    </source>
</evidence>
<dbReference type="PANTHER" id="PTHR13533:SF1">
    <property type="entry name" value="N-ACETYLNEURAMINATE 9-O-ACETYLTRANSFERASE"/>
    <property type="match status" value="1"/>
</dbReference>
<dbReference type="RefSeq" id="XP_006814181.1">
    <property type="nucleotide sequence ID" value="XM_006814118.1"/>
</dbReference>
<evidence type="ECO:0000256" key="6">
    <source>
        <dbReference type="ARBA" id="ARBA00023136"/>
    </source>
</evidence>
<reference evidence="12" key="1">
    <citation type="submission" date="2025-08" db="UniProtKB">
        <authorList>
            <consortium name="RefSeq"/>
        </authorList>
    </citation>
    <scope>IDENTIFICATION</scope>
    <source>
        <tissue evidence="12">Testes</tissue>
    </source>
</reference>
<evidence type="ECO:0000256" key="1">
    <source>
        <dbReference type="ARBA" id="ARBA00004141"/>
    </source>
</evidence>
<keyword evidence="5 9" id="KW-1133">Transmembrane helix</keyword>
<evidence type="ECO:0000256" key="4">
    <source>
        <dbReference type="ARBA" id="ARBA00022692"/>
    </source>
</evidence>
<protein>
    <submittedName>
        <fullName evidence="12">CAS1 domain-containing protein 1-like</fullName>
    </submittedName>
</protein>
<dbReference type="GeneID" id="102801776"/>
<keyword evidence="4 9" id="KW-0812">Transmembrane</keyword>
<dbReference type="Proteomes" id="UP000694865">
    <property type="component" value="Unplaced"/>
</dbReference>
<evidence type="ECO:0000313" key="12">
    <source>
        <dbReference type="RefSeq" id="XP_006814181.1"/>
    </source>
</evidence>
<keyword evidence="11" id="KW-1185">Reference proteome</keyword>
<feature type="non-terminal residue" evidence="12">
    <location>
        <position position="415"/>
    </location>
</feature>
<keyword evidence="6 9" id="KW-0472">Membrane</keyword>